<name>A0A1H9ZR54_9FIRM</name>
<dbReference type="GO" id="GO:1901982">
    <property type="term" value="F:maltose binding"/>
    <property type="evidence" value="ECO:0007669"/>
    <property type="project" value="TreeGrafter"/>
</dbReference>
<gene>
    <name evidence="4" type="ORF">SAMN03080614_101224</name>
</gene>
<dbReference type="SUPFAM" id="SSF53850">
    <property type="entry name" value="Periplasmic binding protein-like II"/>
    <property type="match status" value="1"/>
</dbReference>
<dbReference type="Proteomes" id="UP000243819">
    <property type="component" value="Unassembled WGS sequence"/>
</dbReference>
<dbReference type="EMBL" id="FOIF01000012">
    <property type="protein sequence ID" value="SES84176.1"/>
    <property type="molecule type" value="Genomic_DNA"/>
</dbReference>
<evidence type="ECO:0000313" key="5">
    <source>
        <dbReference type="Proteomes" id="UP000243819"/>
    </source>
</evidence>
<keyword evidence="4" id="KW-0762">Sugar transport</keyword>
<dbReference type="InterPro" id="IPR006059">
    <property type="entry name" value="SBP"/>
</dbReference>
<dbReference type="STRING" id="1120990.SAMN03080614_101224"/>
<evidence type="ECO:0000256" key="1">
    <source>
        <dbReference type="ARBA" id="ARBA00008520"/>
    </source>
</evidence>
<protein>
    <submittedName>
        <fullName evidence="4">Multiple sugar transport system substrate-binding protein</fullName>
    </submittedName>
</protein>
<keyword evidence="5" id="KW-1185">Reference proteome</keyword>
<dbReference type="OrthoDB" id="41208at2"/>
<dbReference type="PANTHER" id="PTHR30061">
    <property type="entry name" value="MALTOSE-BINDING PERIPLASMIC PROTEIN"/>
    <property type="match status" value="1"/>
</dbReference>
<keyword evidence="2" id="KW-0813">Transport</keyword>
<sequence>MKSFSKILTIGLLAVFTLTGCFGGSKTSGEYELPPEREPGTKVELTLWETYNNEEHAVFMEIVRKFEAQNPDIKINVERIPWGGHWGRIATGLAVNETPDIARVDVAYVATLADRGAIVNLDLLGADKVVNEYVDAAIHSNIFRGSVWGLPDQTNTTVLFYNKTLFDEAGVDYPTFEWTWDDLIEAGKKITGIRPGIYGFAMGNTLWETFPYFGTFGAKFLNEDGTKCILDSPEGIQALSLKVSLNREHGIEAGAWREGAVGAEDGFLAQQYAMIITGPWKIAEYRNAGIDFGISLVPRGPAGTASNVGGTNMVIFRNSRYPREAYQFLRFLTSVEMQAYWANELGQIPVNKGAFDLVDTDKNPYLEVLMEQAKYAIARPVLVNYARVEEIINAEMALALRGEKSPAQALRDAVKAINEDPDIFPKN</sequence>
<dbReference type="GO" id="GO:0042956">
    <property type="term" value="P:maltodextrin transmembrane transport"/>
    <property type="evidence" value="ECO:0007669"/>
    <property type="project" value="TreeGrafter"/>
</dbReference>
<reference evidence="5" key="1">
    <citation type="submission" date="2016-10" db="EMBL/GenBank/DDBJ databases">
        <authorList>
            <person name="Varghese N."/>
            <person name="Submissions S."/>
        </authorList>
    </citation>
    <scope>NUCLEOTIDE SEQUENCE [LARGE SCALE GENOMIC DNA]</scope>
    <source>
        <strain evidence="5">DSM 13577</strain>
    </source>
</reference>
<accession>A0A1H9ZR54</accession>
<dbReference type="GO" id="GO:0015768">
    <property type="term" value="P:maltose transport"/>
    <property type="evidence" value="ECO:0007669"/>
    <property type="project" value="TreeGrafter"/>
</dbReference>
<dbReference type="GO" id="GO:0055052">
    <property type="term" value="C:ATP-binding cassette (ABC) transporter complex, substrate-binding subunit-containing"/>
    <property type="evidence" value="ECO:0007669"/>
    <property type="project" value="TreeGrafter"/>
</dbReference>
<organism evidence="4 5">
    <name type="scientific">Anaerobranca gottschalkii DSM 13577</name>
    <dbReference type="NCBI Taxonomy" id="1120990"/>
    <lineage>
        <taxon>Bacteria</taxon>
        <taxon>Bacillati</taxon>
        <taxon>Bacillota</taxon>
        <taxon>Clostridia</taxon>
        <taxon>Eubacteriales</taxon>
        <taxon>Proteinivoracaceae</taxon>
        <taxon>Anaerobranca</taxon>
    </lineage>
</organism>
<evidence type="ECO:0000256" key="2">
    <source>
        <dbReference type="ARBA" id="ARBA00022448"/>
    </source>
</evidence>
<evidence type="ECO:0000313" key="4">
    <source>
        <dbReference type="EMBL" id="SES84176.1"/>
    </source>
</evidence>
<dbReference type="PROSITE" id="PS51257">
    <property type="entry name" value="PROKAR_LIPOPROTEIN"/>
    <property type="match status" value="1"/>
</dbReference>
<dbReference type="Pfam" id="PF13416">
    <property type="entry name" value="SBP_bac_8"/>
    <property type="match status" value="1"/>
</dbReference>
<dbReference type="Gene3D" id="3.40.190.10">
    <property type="entry name" value="Periplasmic binding protein-like II"/>
    <property type="match status" value="1"/>
</dbReference>
<proteinExistence type="inferred from homology"/>
<keyword evidence="3" id="KW-0732">Signal</keyword>
<evidence type="ECO:0000256" key="3">
    <source>
        <dbReference type="ARBA" id="ARBA00022729"/>
    </source>
</evidence>
<dbReference type="RefSeq" id="WP_091349783.1">
    <property type="nucleotide sequence ID" value="NZ_FOIF01000012.1"/>
</dbReference>
<dbReference type="AlphaFoldDB" id="A0A1H9ZR54"/>
<dbReference type="PANTHER" id="PTHR30061:SF50">
    <property type="entry name" value="MALTOSE_MALTODEXTRIN-BINDING PERIPLASMIC PROTEIN"/>
    <property type="match status" value="1"/>
</dbReference>
<comment type="similarity">
    <text evidence="1">Belongs to the bacterial solute-binding protein 1 family.</text>
</comment>